<keyword evidence="1" id="KW-1133">Transmembrane helix</keyword>
<comment type="caution">
    <text evidence="2">The sequence shown here is derived from an EMBL/GenBank/DDBJ whole genome shotgun (WGS) entry which is preliminary data.</text>
</comment>
<name>A0A6N9HPU8_9BURK</name>
<sequence length="151" mass="16495">MSTARAKGESLLGMLVALVIAAILAAVAIPVWSEAIVRMRRSEAQAALQEMMQHQERHFTRFNTYLAFSVASTGTAESQFRWWSGRAPKTSAYEVEGKACDGEKIQDCIQLIATPGTSKVDHSFKDPQCERLILTSTGLHLASGPGPGCWR</sequence>
<dbReference type="Gene3D" id="3.30.700.10">
    <property type="entry name" value="Glycoprotein, Type 4 Pilin"/>
    <property type="match status" value="1"/>
</dbReference>
<evidence type="ECO:0000313" key="2">
    <source>
        <dbReference type="EMBL" id="MYN05550.1"/>
    </source>
</evidence>
<dbReference type="RefSeq" id="WP_161028493.1">
    <property type="nucleotide sequence ID" value="NZ_WWCJ01000032.1"/>
</dbReference>
<dbReference type="SUPFAM" id="SSF54523">
    <property type="entry name" value="Pili subunits"/>
    <property type="match status" value="1"/>
</dbReference>
<gene>
    <name evidence="2" type="ORF">GTP41_25995</name>
</gene>
<dbReference type="EMBL" id="WWCJ01000032">
    <property type="protein sequence ID" value="MYN05550.1"/>
    <property type="molecule type" value="Genomic_DNA"/>
</dbReference>
<reference evidence="2 3" key="1">
    <citation type="submission" date="2019-12" db="EMBL/GenBank/DDBJ databases">
        <title>Novel species isolated from a subtropical stream in China.</title>
        <authorList>
            <person name="Lu H."/>
        </authorList>
    </citation>
    <scope>NUCLEOTIDE SEQUENCE [LARGE SCALE GENOMIC DNA]</scope>
    <source>
        <strain evidence="2 3">DS3</strain>
    </source>
</reference>
<dbReference type="GO" id="GO:0043683">
    <property type="term" value="P:type IV pilus assembly"/>
    <property type="evidence" value="ECO:0007669"/>
    <property type="project" value="InterPro"/>
</dbReference>
<keyword evidence="3" id="KW-1185">Reference proteome</keyword>
<keyword evidence="1" id="KW-0472">Membrane</keyword>
<accession>A0A6N9HPU8</accession>
<dbReference type="AlphaFoldDB" id="A0A6N9HPU8"/>
<evidence type="ECO:0000313" key="3">
    <source>
        <dbReference type="Proteomes" id="UP000448575"/>
    </source>
</evidence>
<protein>
    <submittedName>
        <fullName evidence="2">Pilus assembly protein PilE</fullName>
    </submittedName>
</protein>
<dbReference type="Pfam" id="PF16732">
    <property type="entry name" value="ComP_DUS"/>
    <property type="match status" value="1"/>
</dbReference>
<dbReference type="Proteomes" id="UP000448575">
    <property type="component" value="Unassembled WGS sequence"/>
</dbReference>
<dbReference type="InterPro" id="IPR045584">
    <property type="entry name" value="Pilin-like"/>
</dbReference>
<keyword evidence="1" id="KW-0812">Transmembrane</keyword>
<organism evidence="2 3">
    <name type="scientific">Pseudoduganella guangdongensis</name>
    <dbReference type="NCBI Taxonomy" id="2692179"/>
    <lineage>
        <taxon>Bacteria</taxon>
        <taxon>Pseudomonadati</taxon>
        <taxon>Pseudomonadota</taxon>
        <taxon>Betaproteobacteria</taxon>
        <taxon>Burkholderiales</taxon>
        <taxon>Oxalobacteraceae</taxon>
        <taxon>Telluria group</taxon>
        <taxon>Pseudoduganella</taxon>
    </lineage>
</organism>
<feature type="transmembrane region" description="Helical" evidence="1">
    <location>
        <begin position="12"/>
        <end position="32"/>
    </location>
</feature>
<evidence type="ECO:0000256" key="1">
    <source>
        <dbReference type="SAM" id="Phobius"/>
    </source>
</evidence>
<dbReference type="InterPro" id="IPR031982">
    <property type="entry name" value="PilE-like"/>
</dbReference>
<proteinExistence type="predicted"/>